<name>A0ABR1WQZ5_9PEZI</name>
<dbReference type="EMBL" id="JAQQWN010000005">
    <property type="protein sequence ID" value="KAK8084438.1"/>
    <property type="molecule type" value="Genomic_DNA"/>
</dbReference>
<dbReference type="GeneID" id="92043084"/>
<feature type="compositionally biased region" description="Low complexity" evidence="1">
    <location>
        <begin position="137"/>
        <end position="153"/>
    </location>
</feature>
<feature type="compositionally biased region" description="Basic and acidic residues" evidence="1">
    <location>
        <begin position="119"/>
        <end position="134"/>
    </location>
</feature>
<evidence type="ECO:0000313" key="2">
    <source>
        <dbReference type="EMBL" id="KAK8084438.1"/>
    </source>
</evidence>
<dbReference type="RefSeq" id="XP_066668947.1">
    <property type="nucleotide sequence ID" value="XM_066810024.1"/>
</dbReference>
<gene>
    <name evidence="2" type="ORF">PG997_005709</name>
</gene>
<keyword evidence="3" id="KW-1185">Reference proteome</keyword>
<dbReference type="Proteomes" id="UP001433268">
    <property type="component" value="Unassembled WGS sequence"/>
</dbReference>
<evidence type="ECO:0000313" key="3">
    <source>
        <dbReference type="Proteomes" id="UP001433268"/>
    </source>
</evidence>
<accession>A0ABR1WQZ5</accession>
<comment type="caution">
    <text evidence="2">The sequence shown here is derived from an EMBL/GenBank/DDBJ whole genome shotgun (WGS) entry which is preliminary data.</text>
</comment>
<sequence>MAFRGLQRLNIIRLQNDIARIKRSGWDEEQISKAQSEQHTANAIKDYEYLDKLVPVSDSVAERQRLDLEQAFKKEVGTLPSDSGAYRRLPDATFLPSDPLRDALKDHLPKSLTYTEREIERRGTTEYLKGHEPPEEVSPSSTSWRGSSSRSSGARRSWSLCLLCGYLM</sequence>
<evidence type="ECO:0000256" key="1">
    <source>
        <dbReference type="SAM" id="MobiDB-lite"/>
    </source>
</evidence>
<proteinExistence type="predicted"/>
<feature type="region of interest" description="Disordered" evidence="1">
    <location>
        <begin position="119"/>
        <end position="153"/>
    </location>
</feature>
<organism evidence="2 3">
    <name type="scientific">Apiospora hydei</name>
    <dbReference type="NCBI Taxonomy" id="1337664"/>
    <lineage>
        <taxon>Eukaryota</taxon>
        <taxon>Fungi</taxon>
        <taxon>Dikarya</taxon>
        <taxon>Ascomycota</taxon>
        <taxon>Pezizomycotina</taxon>
        <taxon>Sordariomycetes</taxon>
        <taxon>Xylariomycetidae</taxon>
        <taxon>Amphisphaeriales</taxon>
        <taxon>Apiosporaceae</taxon>
        <taxon>Apiospora</taxon>
    </lineage>
</organism>
<reference evidence="2 3" key="1">
    <citation type="submission" date="2023-01" db="EMBL/GenBank/DDBJ databases">
        <title>Analysis of 21 Apiospora genomes using comparative genomics revels a genus with tremendous synthesis potential of carbohydrate active enzymes and secondary metabolites.</title>
        <authorList>
            <person name="Sorensen T."/>
        </authorList>
    </citation>
    <scope>NUCLEOTIDE SEQUENCE [LARGE SCALE GENOMIC DNA]</scope>
    <source>
        <strain evidence="2 3">CBS 114990</strain>
    </source>
</reference>
<protein>
    <submittedName>
        <fullName evidence="2">Uncharacterized protein</fullName>
    </submittedName>
</protein>